<name>A0A0K2SK23_LIMPI</name>
<organism evidence="1 2">
    <name type="scientific">Limnochorda pilosa</name>
    <dbReference type="NCBI Taxonomy" id="1555112"/>
    <lineage>
        <taxon>Bacteria</taxon>
        <taxon>Bacillati</taxon>
        <taxon>Bacillota</taxon>
        <taxon>Limnochordia</taxon>
        <taxon>Limnochordales</taxon>
        <taxon>Limnochordaceae</taxon>
        <taxon>Limnochorda</taxon>
    </lineage>
</organism>
<evidence type="ECO:0000313" key="2">
    <source>
        <dbReference type="Proteomes" id="UP000065807"/>
    </source>
</evidence>
<sequence length="212" mass="22969">MDAKELERGLLELASVGAVRVVPGTERPIDEIHVLATPGPSPKQVVRDVEALLLTRFGLRLDRRLISVVQLAGAYRKGPERVVLERLTVEQTRQNLLVRVGLLRGDEQATGEAEAASSPESRALLAAEATLRALEKLWHGRVRFGVEAQRRIQVAHRWCMAVRVGAVATGGDSFSGVGVALIRRSDEEAAARAVLNATQRRLQIIAPGPSGN</sequence>
<evidence type="ECO:0000313" key="1">
    <source>
        <dbReference type="EMBL" id="BAS27468.1"/>
    </source>
</evidence>
<dbReference type="AlphaFoldDB" id="A0A0K2SK23"/>
<dbReference type="STRING" id="1555112.LIP_1622"/>
<reference evidence="2" key="2">
    <citation type="journal article" date="2016" name="Int. J. Syst. Evol. Microbiol.">
        <title>Complete genome sequence and cell structure of Limnochorda pilosa, a Gram-negative spore-former within the phylum Firmicutes.</title>
        <authorList>
            <person name="Watanabe M."/>
            <person name="Kojima H."/>
            <person name="Fukui M."/>
        </authorList>
    </citation>
    <scope>NUCLEOTIDE SEQUENCE [LARGE SCALE GENOMIC DNA]</scope>
    <source>
        <strain evidence="2">HC45</strain>
    </source>
</reference>
<protein>
    <submittedName>
        <fullName evidence="1">Uncharacterized protein</fullName>
    </submittedName>
</protein>
<dbReference type="Proteomes" id="UP000065807">
    <property type="component" value="Chromosome"/>
</dbReference>
<reference evidence="2" key="1">
    <citation type="submission" date="2015-07" db="EMBL/GenBank/DDBJ databases">
        <title>Complete genome sequence and phylogenetic analysis of Limnochorda pilosa.</title>
        <authorList>
            <person name="Watanabe M."/>
            <person name="Kojima H."/>
            <person name="Fukui M."/>
        </authorList>
    </citation>
    <scope>NUCLEOTIDE SEQUENCE [LARGE SCALE GENOMIC DNA]</scope>
    <source>
        <strain evidence="2">HC45</strain>
    </source>
</reference>
<gene>
    <name evidence="1" type="ORF">LIP_1622</name>
</gene>
<proteinExistence type="predicted"/>
<accession>A0A0K2SK23</accession>
<dbReference type="KEGG" id="lpil:LIP_1622"/>
<dbReference type="EMBL" id="AP014924">
    <property type="protein sequence ID" value="BAS27468.1"/>
    <property type="molecule type" value="Genomic_DNA"/>
</dbReference>
<keyword evidence="2" id="KW-1185">Reference proteome</keyword>